<name>A0A8H7LNL9_9AGAM</name>
<accession>A0A8H7LNL9</accession>
<evidence type="ECO:0000313" key="2">
    <source>
        <dbReference type="EMBL" id="KAF8687973.1"/>
    </source>
</evidence>
<protein>
    <submittedName>
        <fullName evidence="2">Uncharacterized protein</fullName>
    </submittedName>
</protein>
<feature type="compositionally biased region" description="Acidic residues" evidence="1">
    <location>
        <begin position="1163"/>
        <end position="1210"/>
    </location>
</feature>
<gene>
    <name evidence="2" type="ORF">RHS03_09839</name>
</gene>
<feature type="region of interest" description="Disordered" evidence="1">
    <location>
        <begin position="1125"/>
        <end position="1210"/>
    </location>
</feature>
<dbReference type="InterPro" id="IPR041078">
    <property type="entry name" value="Plavaka"/>
</dbReference>
<comment type="caution">
    <text evidence="2">The sequence shown here is derived from an EMBL/GenBank/DDBJ whole genome shotgun (WGS) entry which is preliminary data.</text>
</comment>
<feature type="non-terminal residue" evidence="2">
    <location>
        <position position="1"/>
    </location>
</feature>
<proteinExistence type="predicted"/>
<dbReference type="OrthoDB" id="3208495at2759"/>
<feature type="region of interest" description="Disordered" evidence="1">
    <location>
        <begin position="708"/>
        <end position="746"/>
    </location>
</feature>
<evidence type="ECO:0000313" key="3">
    <source>
        <dbReference type="Proteomes" id="UP000602905"/>
    </source>
</evidence>
<reference evidence="2" key="1">
    <citation type="submission" date="2020-09" db="EMBL/GenBank/DDBJ databases">
        <title>Comparative genome analyses of four rice-infecting Rhizoctonia solani isolates reveal extensive enrichment of homogalacturonan modification genes.</title>
        <authorList>
            <person name="Lee D.-Y."/>
            <person name="Jeon J."/>
            <person name="Kim K.-T."/>
            <person name="Cheong K."/>
            <person name="Song H."/>
            <person name="Choi G."/>
            <person name="Ko J."/>
            <person name="Opiyo S.O."/>
            <person name="Zuo S."/>
            <person name="Madhav S."/>
            <person name="Lee Y.-H."/>
            <person name="Wang G.-L."/>
        </authorList>
    </citation>
    <scope>NUCLEOTIDE SEQUENCE</scope>
    <source>
        <strain evidence="2">AG1-IA WGL</strain>
    </source>
</reference>
<dbReference type="EMBL" id="JACYCD010000700">
    <property type="protein sequence ID" value="KAF8687973.1"/>
    <property type="molecule type" value="Genomic_DNA"/>
</dbReference>
<dbReference type="Pfam" id="PF18759">
    <property type="entry name" value="Plavaka"/>
    <property type="match status" value="1"/>
</dbReference>
<feature type="compositionally biased region" description="Basic and acidic residues" evidence="1">
    <location>
        <begin position="1125"/>
        <end position="1138"/>
    </location>
</feature>
<evidence type="ECO:0000256" key="1">
    <source>
        <dbReference type="SAM" id="MobiDB-lite"/>
    </source>
</evidence>
<dbReference type="Proteomes" id="UP000602905">
    <property type="component" value="Unassembled WGS sequence"/>
</dbReference>
<organism evidence="2 3">
    <name type="scientific">Rhizoctonia solani</name>
    <dbReference type="NCBI Taxonomy" id="456999"/>
    <lineage>
        <taxon>Eukaryota</taxon>
        <taxon>Fungi</taxon>
        <taxon>Dikarya</taxon>
        <taxon>Basidiomycota</taxon>
        <taxon>Agaricomycotina</taxon>
        <taxon>Agaricomycetes</taxon>
        <taxon>Cantharellales</taxon>
        <taxon>Ceratobasidiaceae</taxon>
        <taxon>Rhizoctonia</taxon>
    </lineage>
</organism>
<sequence length="1210" mass="138512">MWSWKSPLGQLNVCGSVLQLMMIVVWKDLHSPLLQDHQFQLILVVLHRGLCVQNNVLPEAPQPIQDTPEPLVNQPANIFEVVAPSTLLPSLSPYSVARKTFQTGTDTFGQYFIYPARPVTVPDINAPMSVILPQHPSERSVLVRSIKEIIYPCPNISTFYIQTHHWLQGNIKSLNDRERLCSNVLAQPGFDSRDVVGFNFKRLDDQLCEYAKTRNTLCPPLEGWHSVSLVLEIPPVRQTAAMLKQPTHSPPRHHIEVPGLCSRKLTDIIYWAFSTNNPKTFHYEPQTEYYEPPGQPGTCFQILGEIYSSPSMLKAHQEVQRLSIANTTCKLPRCVAYMMCSSDGLQFGSFCHASGHPIYVFFGNESKYKRCKPTSNTCFHVAHMPPLPDNIQEQICEMHGGKPPNSALLTHLRRELVHVVWNHLLDDDFVDAWRNGMVIKCADGVERRVFPRIKIISVDYPEKVALATIRNMGTCHCPRCLSKKSAASKIGTASDTRVRKQRRIEGKRRVAKVLEARQLIYELGYSVQSQLVEQLLSGESYVPTMNAFSHRLGEFKFNIFETFVVDLLHEVELGVWKSVLKHHIRVLHLNGSAAVTEFNKRFRSVPTFGATIRLFSEDVAGMSRLAARDFEDILQCCIPVFDGLIPNQCAESSRTLLFVLAEWHGMAKLQLHTSKTLKHLKRLTVRLGSELCQFADITQDMDICETPKEYSQRRKRAETRTSSRQKAQARPKRKPQAPATTSDGRQRCELNLNTHKVHALGDYVKHIQEFGTTNSYSTQIPELAHRKVKLQYDRTNKQNNSVNQMTHVNDICETLQDMQDELAQQQQKLLGISPPDSVSIQALLDGSRYTIGQTDCSEDRIPSIPQWVHEQHNEDATKFFIPQLKRHLLARLLGGFDHNDFSEEETSQIRFLRNTMYKHKTLRLNYTSYDVQRQQDLINPTTPSRFIFLPLEQTTNIDLNGTTNHPFLYAKVLGIYHAKVSYRHHAPRRMDFIHVRWLYYDYGQPGGWDTLRLDRVGYEPCCSDEDNLDSFDFVNPSDIIRAAHLIPDFQSGTSTNLLNTPHSLSHDDPKRGADWCYYYVNRFVDRDILMRYLGGGVGHYRHDIATSKDNVTTSIEDPENTVEVHLSEDQEQQEHSDAEESDKELEPENLLYNEVHGNKVENEDKEDGEDEDEDEEDEDEDEEDELVGDESDSDENESLMGDNDDNPYEY</sequence>
<dbReference type="AlphaFoldDB" id="A0A8H7LNL9"/>